<evidence type="ECO:0000259" key="7">
    <source>
        <dbReference type="Pfam" id="PF03600"/>
    </source>
</evidence>
<comment type="subcellular location">
    <subcellularLocation>
        <location evidence="1">Membrane</location>
        <topology evidence="1">Multi-pass membrane protein</topology>
    </subcellularLocation>
</comment>
<dbReference type="GO" id="GO:0005886">
    <property type="term" value="C:plasma membrane"/>
    <property type="evidence" value="ECO:0007669"/>
    <property type="project" value="TreeGrafter"/>
</dbReference>
<keyword evidence="5 6" id="KW-0472">Membrane</keyword>
<evidence type="ECO:0000256" key="1">
    <source>
        <dbReference type="ARBA" id="ARBA00004141"/>
    </source>
</evidence>
<dbReference type="PANTHER" id="PTHR10283">
    <property type="entry name" value="SOLUTE CARRIER FAMILY 13 MEMBER"/>
    <property type="match status" value="1"/>
</dbReference>
<feature type="transmembrane region" description="Helical" evidence="6">
    <location>
        <begin position="334"/>
        <end position="351"/>
    </location>
</feature>
<feature type="transmembrane region" description="Helical" evidence="6">
    <location>
        <begin position="312"/>
        <end position="328"/>
    </location>
</feature>
<name>A0A0W1JJ09_DESHA</name>
<dbReference type="PANTHER" id="PTHR10283:SF125">
    <property type="entry name" value="MG(2+)_CITRATE COMPLEX SECONDARY TRANSPORTER"/>
    <property type="match status" value="1"/>
</dbReference>
<evidence type="ECO:0000256" key="5">
    <source>
        <dbReference type="ARBA" id="ARBA00023136"/>
    </source>
</evidence>
<dbReference type="GO" id="GO:0022857">
    <property type="term" value="F:transmembrane transporter activity"/>
    <property type="evidence" value="ECO:0007669"/>
    <property type="project" value="TreeGrafter"/>
</dbReference>
<protein>
    <submittedName>
        <fullName evidence="8">Sodium:sulfate symporter</fullName>
    </submittedName>
</protein>
<feature type="transmembrane region" description="Helical" evidence="6">
    <location>
        <begin position="56"/>
        <end position="72"/>
    </location>
</feature>
<feature type="transmembrane region" description="Helical" evidence="6">
    <location>
        <begin position="488"/>
        <end position="508"/>
    </location>
</feature>
<keyword evidence="3 6" id="KW-0812">Transmembrane</keyword>
<evidence type="ECO:0000313" key="9">
    <source>
        <dbReference type="Proteomes" id="UP000054623"/>
    </source>
</evidence>
<dbReference type="RefSeq" id="WP_011461733.1">
    <property type="nucleotide sequence ID" value="NZ_CABKQQ010000049.1"/>
</dbReference>
<feature type="transmembrane region" description="Helical" evidence="6">
    <location>
        <begin position="260"/>
        <end position="278"/>
    </location>
</feature>
<evidence type="ECO:0000256" key="3">
    <source>
        <dbReference type="ARBA" id="ARBA00022692"/>
    </source>
</evidence>
<organism evidence="8 9">
    <name type="scientific">Desulfitobacterium hafniense</name>
    <name type="common">Desulfitobacterium frappieri</name>
    <dbReference type="NCBI Taxonomy" id="49338"/>
    <lineage>
        <taxon>Bacteria</taxon>
        <taxon>Bacillati</taxon>
        <taxon>Bacillota</taxon>
        <taxon>Clostridia</taxon>
        <taxon>Eubacteriales</taxon>
        <taxon>Desulfitobacteriaceae</taxon>
        <taxon>Desulfitobacterium</taxon>
    </lineage>
</organism>
<proteinExistence type="predicted"/>
<feature type="transmembrane region" description="Helical" evidence="6">
    <location>
        <begin position="184"/>
        <end position="202"/>
    </location>
</feature>
<accession>A0A0W1JJ09</accession>
<feature type="transmembrane region" description="Helical" evidence="6">
    <location>
        <begin position="125"/>
        <end position="144"/>
    </location>
</feature>
<gene>
    <name evidence="8" type="ORF">AT727_21585</name>
</gene>
<dbReference type="Proteomes" id="UP000054623">
    <property type="component" value="Unassembled WGS sequence"/>
</dbReference>
<dbReference type="EMBL" id="LOCK01000022">
    <property type="protein sequence ID" value="KTE91595.1"/>
    <property type="molecule type" value="Genomic_DNA"/>
</dbReference>
<evidence type="ECO:0000256" key="6">
    <source>
        <dbReference type="SAM" id="Phobius"/>
    </source>
</evidence>
<dbReference type="Pfam" id="PF03600">
    <property type="entry name" value="CitMHS"/>
    <property type="match status" value="1"/>
</dbReference>
<dbReference type="InterPro" id="IPR004680">
    <property type="entry name" value="Cit_transptr-like_dom"/>
</dbReference>
<keyword evidence="2" id="KW-0813">Transport</keyword>
<feature type="transmembrane region" description="Helical" evidence="6">
    <location>
        <begin position="399"/>
        <end position="417"/>
    </location>
</feature>
<feature type="transmembrane region" description="Helical" evidence="6">
    <location>
        <begin position="214"/>
        <end position="233"/>
    </location>
</feature>
<feature type="transmembrane region" description="Helical" evidence="6">
    <location>
        <begin position="84"/>
        <end position="105"/>
    </location>
</feature>
<dbReference type="AlphaFoldDB" id="A0A0W1JJ09"/>
<reference evidence="8 9" key="1">
    <citation type="submission" date="2015-12" db="EMBL/GenBank/DDBJ databases">
        <title>Draft Genome Sequence of Desulfitobacterium hafniense Strain DH, a Sulfate-reducing Bacterium Isolated from Paddy Soils.</title>
        <authorList>
            <person name="Bao P."/>
            <person name="Zhang X."/>
            <person name="Li G."/>
        </authorList>
    </citation>
    <scope>NUCLEOTIDE SEQUENCE [LARGE SCALE GENOMIC DNA]</scope>
    <source>
        <strain evidence="8 9">DH</strain>
    </source>
</reference>
<evidence type="ECO:0000256" key="4">
    <source>
        <dbReference type="ARBA" id="ARBA00022989"/>
    </source>
</evidence>
<sequence length="509" mass="56962">MYNLSYTSASLTSAKIQLVKSLFYYTIDKLYCCTNTNPSRREWLFMVYSQLNSKSLIKWLITFFVPIIVYLIPTTELYTAPLKIFFVITTFIIIVMAFEFFDPIIPAIMLPTLYMISGIVNPATAFGSWTSTTVWMIFGAMLLANVLDECGLLPRIAYWCIYKCGGNFTGIMFGVFFAGVALNFVTFCQAFIIMMVFGYGIVKALNLDLSKESALLCFAAMLGGEGAPSSFMYNPGYLGLAEEGIRQVVPGFFAKWYEMIIYNGPILLFFILFLFILAKAFNTKSIKLEGGKEYFQAKYQSLGPITNNEKKALVVLIVLMVYLFTNPIHKYPAAYGFMLLPYVLFLPKINVGTKESIKKINFSIFFFIAGCLGIGVVGGALGFGKLISGLVTPMLQDSTPLFALLVMMFFGMIGNLFMTPYAMMAGLSLPFAQIAVDLGMNPMATVMTLVISTDMVFFPYEVAPYLLMFGFGKISMGHFIKINTAKTLLTFVFFAAILYPYWNLLNLIK</sequence>
<feature type="transmembrane region" description="Helical" evidence="6">
    <location>
        <begin position="457"/>
        <end position="476"/>
    </location>
</feature>
<keyword evidence="4 6" id="KW-1133">Transmembrane helix</keyword>
<evidence type="ECO:0000313" key="8">
    <source>
        <dbReference type="EMBL" id="KTE91595.1"/>
    </source>
</evidence>
<feature type="transmembrane region" description="Helical" evidence="6">
    <location>
        <begin position="363"/>
        <end position="387"/>
    </location>
</feature>
<comment type="caution">
    <text evidence="8">The sequence shown here is derived from an EMBL/GenBank/DDBJ whole genome shotgun (WGS) entry which is preliminary data.</text>
</comment>
<feature type="domain" description="Citrate transporter-like" evidence="7">
    <location>
        <begin position="94"/>
        <end position="449"/>
    </location>
</feature>
<feature type="transmembrane region" description="Helical" evidence="6">
    <location>
        <begin position="156"/>
        <end position="178"/>
    </location>
</feature>
<evidence type="ECO:0000256" key="2">
    <source>
        <dbReference type="ARBA" id="ARBA00022448"/>
    </source>
</evidence>